<organism evidence="1 2">
    <name type="scientific">Mesorhizobium qingshengii</name>
    <dbReference type="NCBI Taxonomy" id="1165689"/>
    <lineage>
        <taxon>Bacteria</taxon>
        <taxon>Pseudomonadati</taxon>
        <taxon>Pseudomonadota</taxon>
        <taxon>Alphaproteobacteria</taxon>
        <taxon>Hyphomicrobiales</taxon>
        <taxon>Phyllobacteriaceae</taxon>
        <taxon>Mesorhizobium</taxon>
    </lineage>
</organism>
<reference evidence="1" key="1">
    <citation type="submission" date="2022-11" db="EMBL/GenBank/DDBJ databases">
        <authorList>
            <person name="Coimbra C."/>
        </authorList>
    </citation>
    <scope>NUCLEOTIDE SEQUENCE</scope>
    <source>
        <strain evidence="1">Jales19</strain>
    </source>
</reference>
<sequence>MLQYDKIFFLHIPKTAGSAFNHIFKPLFGPDRYFEHMESQPELFLSVQRDGRPFFMSGHVYFEAACPLIERSDVFTITILREPVAQLISHLKWVKYVGSPKYPDPNAIDAEILEFARELFRVPLSDIASVGDLLDRPLGLRLFDNLQVRYLSDPFVLRVGPEHAKRAIENIIKFKFVFVLEDMAIAHEMLSRKFPGIEDINLYNEAQIVDDVDFRNAEIGNFYLERTALDRQLYLSARSFSLRFHLLKAADAIPR</sequence>
<dbReference type="SUPFAM" id="SSF52540">
    <property type="entry name" value="P-loop containing nucleoside triphosphate hydrolases"/>
    <property type="match status" value="1"/>
</dbReference>
<evidence type="ECO:0000313" key="1">
    <source>
        <dbReference type="EMBL" id="MCZ8543096.1"/>
    </source>
</evidence>
<name>A0ABT4QNF9_9HYPH</name>
<gene>
    <name evidence="1" type="ORF">OOJ09_02805</name>
</gene>
<accession>A0ABT4QNF9</accession>
<evidence type="ECO:0000313" key="2">
    <source>
        <dbReference type="Proteomes" id="UP001152178"/>
    </source>
</evidence>
<comment type="caution">
    <text evidence="1">The sequence shown here is derived from an EMBL/GenBank/DDBJ whole genome shotgun (WGS) entry which is preliminary data.</text>
</comment>
<protein>
    <submittedName>
        <fullName evidence="1">Sulfotransferase family protein</fullName>
    </submittedName>
</protein>
<dbReference type="InterPro" id="IPR027417">
    <property type="entry name" value="P-loop_NTPase"/>
</dbReference>
<keyword evidence="2" id="KW-1185">Reference proteome</keyword>
<dbReference type="EMBL" id="JAPFQA010000001">
    <property type="protein sequence ID" value="MCZ8543096.1"/>
    <property type="molecule type" value="Genomic_DNA"/>
</dbReference>
<dbReference type="Gene3D" id="3.40.50.300">
    <property type="entry name" value="P-loop containing nucleotide triphosphate hydrolases"/>
    <property type="match status" value="1"/>
</dbReference>
<dbReference type="Proteomes" id="UP001152178">
    <property type="component" value="Unassembled WGS sequence"/>
</dbReference>
<proteinExistence type="predicted"/>
<dbReference type="RefSeq" id="WP_269903721.1">
    <property type="nucleotide sequence ID" value="NZ_JAPFQA010000001.1"/>
</dbReference>